<reference evidence="2" key="1">
    <citation type="submission" date="2022-11" db="UniProtKB">
        <authorList>
            <consortium name="WormBaseParasite"/>
        </authorList>
    </citation>
    <scope>IDENTIFICATION</scope>
</reference>
<evidence type="ECO:0000313" key="2">
    <source>
        <dbReference type="WBParaSite" id="nRc.2.0.1.t04268-RA"/>
    </source>
</evidence>
<accession>A0A915HQQ2</accession>
<keyword evidence="1" id="KW-1185">Reference proteome</keyword>
<dbReference type="Proteomes" id="UP000887565">
    <property type="component" value="Unplaced"/>
</dbReference>
<dbReference type="WBParaSite" id="nRc.2.0.1.t04268-RA">
    <property type="protein sequence ID" value="nRc.2.0.1.t04268-RA"/>
    <property type="gene ID" value="nRc.2.0.1.g04268"/>
</dbReference>
<dbReference type="AlphaFoldDB" id="A0A915HQQ2"/>
<organism evidence="1 2">
    <name type="scientific">Romanomermis culicivorax</name>
    <name type="common">Nematode worm</name>
    <dbReference type="NCBI Taxonomy" id="13658"/>
    <lineage>
        <taxon>Eukaryota</taxon>
        <taxon>Metazoa</taxon>
        <taxon>Ecdysozoa</taxon>
        <taxon>Nematoda</taxon>
        <taxon>Enoplea</taxon>
        <taxon>Dorylaimia</taxon>
        <taxon>Mermithida</taxon>
        <taxon>Mermithoidea</taxon>
        <taxon>Mermithidae</taxon>
        <taxon>Romanomermis</taxon>
    </lineage>
</organism>
<protein>
    <submittedName>
        <fullName evidence="2">Uncharacterized protein</fullName>
    </submittedName>
</protein>
<sequence>MISSCYSFVSYGALLRNTIIYLYFADVKNTIVEMKIAVLYPVRINQKIPIDFTKCDKRRHVFLHTVTLINKNLLASETDYHSKNRAQRSVASLCKPPHSCKLVKITTATELLSTSALAGLINKKELAPMAPPE</sequence>
<name>A0A915HQQ2_ROMCU</name>
<evidence type="ECO:0000313" key="1">
    <source>
        <dbReference type="Proteomes" id="UP000887565"/>
    </source>
</evidence>
<proteinExistence type="predicted"/>